<dbReference type="Pfam" id="PF01938">
    <property type="entry name" value="TRAM"/>
    <property type="match status" value="1"/>
</dbReference>
<evidence type="ECO:0000256" key="4">
    <source>
        <dbReference type="PROSITE-ProRule" id="PRU01024"/>
    </source>
</evidence>
<evidence type="ECO:0000313" key="8">
    <source>
        <dbReference type="EMBL" id="BAS19339.1"/>
    </source>
</evidence>
<dbReference type="AlphaFoldDB" id="A0A0K2RWZ6"/>
<evidence type="ECO:0000256" key="2">
    <source>
        <dbReference type="ARBA" id="ARBA00022679"/>
    </source>
</evidence>
<dbReference type="Gene3D" id="2.40.50.140">
    <property type="entry name" value="Nucleic acid-binding proteins"/>
    <property type="match status" value="1"/>
</dbReference>
<dbReference type="PROSITE" id="PS51687">
    <property type="entry name" value="SAM_MT_RNA_M5U"/>
    <property type="match status" value="1"/>
</dbReference>
<feature type="binding site" evidence="4">
    <location>
        <position position="357"/>
    </location>
    <ligand>
        <name>S-adenosyl-L-methionine</name>
        <dbReference type="ChEBI" id="CHEBI:59789"/>
    </ligand>
</feature>
<dbReference type="CDD" id="cd02440">
    <property type="entry name" value="AdoMet_MTases"/>
    <property type="match status" value="1"/>
</dbReference>
<feature type="active site" description="Nucleophile" evidence="4">
    <location>
        <position position="498"/>
    </location>
</feature>
<dbReference type="SUPFAM" id="SSF53335">
    <property type="entry name" value="S-adenosyl-L-methionine-dependent methyltransferases"/>
    <property type="match status" value="1"/>
</dbReference>
<dbReference type="EMBL" id="AP014938">
    <property type="protein sequence ID" value="BAS19339.1"/>
    <property type="molecule type" value="Genomic_DNA"/>
</dbReference>
<feature type="binding site" evidence="4">
    <location>
        <position position="471"/>
    </location>
    <ligand>
        <name>S-adenosyl-L-methionine</name>
        <dbReference type="ChEBI" id="CHEBI:59789"/>
    </ligand>
</feature>
<dbReference type="PANTHER" id="PTHR11061:SF30">
    <property type="entry name" value="TRNA (URACIL(54)-C(5))-METHYLTRANSFERASE"/>
    <property type="match status" value="1"/>
</dbReference>
<comment type="similarity">
    <text evidence="4">Belongs to the class I-like SAM-binding methyltransferase superfamily. RNA M5U methyltransferase family.</text>
</comment>
<dbReference type="GO" id="GO:0070475">
    <property type="term" value="P:rRNA base methylation"/>
    <property type="evidence" value="ECO:0007669"/>
    <property type="project" value="TreeGrafter"/>
</dbReference>
<evidence type="ECO:0000313" key="9">
    <source>
        <dbReference type="Proteomes" id="UP000066203"/>
    </source>
</evidence>
<dbReference type="InterPro" id="IPR030390">
    <property type="entry name" value="MeTrfase_TrmA_AS"/>
</dbReference>
<dbReference type="SUPFAM" id="SSF50249">
    <property type="entry name" value="Nucleic acid-binding proteins"/>
    <property type="match status" value="1"/>
</dbReference>
<accession>A0A0K2RWZ6</accession>
<evidence type="ECO:0000256" key="6">
    <source>
        <dbReference type="SAM" id="MobiDB-lite"/>
    </source>
</evidence>
<reference evidence="9" key="1">
    <citation type="submission" date="2015-08" db="EMBL/GenBank/DDBJ databases">
        <title>Complete genome sequence of Rothia mucilaginosa strain NUM-Rm6536.</title>
        <authorList>
            <person name="Nambu T."/>
        </authorList>
    </citation>
    <scope>NUCLEOTIDE SEQUENCE [LARGE SCALE GENOMIC DNA]</scope>
    <source>
        <strain evidence="9">NUM-Rm6536</strain>
    </source>
</reference>
<dbReference type="InterPro" id="IPR010280">
    <property type="entry name" value="U5_MeTrfase_fam"/>
</dbReference>
<protein>
    <submittedName>
        <fullName evidence="8">23S rRNA (Uracil-5-)-methyltransferase RumA</fullName>
    </submittedName>
</protein>
<keyword evidence="1 4" id="KW-0489">Methyltransferase</keyword>
<evidence type="ECO:0000256" key="3">
    <source>
        <dbReference type="ARBA" id="ARBA00022691"/>
    </source>
</evidence>
<feature type="binding site" evidence="4">
    <location>
        <position position="386"/>
    </location>
    <ligand>
        <name>S-adenosyl-L-methionine</name>
        <dbReference type="ChEBI" id="CHEBI:59789"/>
    </ligand>
</feature>
<dbReference type="PROSITE" id="PS50926">
    <property type="entry name" value="TRAM"/>
    <property type="match status" value="1"/>
</dbReference>
<organism evidence="8">
    <name type="scientific">Rothia mucilaginosa</name>
    <dbReference type="NCBI Taxonomy" id="43675"/>
    <lineage>
        <taxon>Bacteria</taxon>
        <taxon>Bacillati</taxon>
        <taxon>Actinomycetota</taxon>
        <taxon>Actinomycetes</taxon>
        <taxon>Micrococcales</taxon>
        <taxon>Micrococcaceae</taxon>
        <taxon>Rothia</taxon>
    </lineage>
</organism>
<dbReference type="GO" id="GO:0070041">
    <property type="term" value="F:rRNA (uridine-C5-)-methyltransferase activity"/>
    <property type="evidence" value="ECO:0007669"/>
    <property type="project" value="TreeGrafter"/>
</dbReference>
<feature type="compositionally biased region" description="Polar residues" evidence="6">
    <location>
        <begin position="189"/>
        <end position="201"/>
    </location>
</feature>
<sequence>MTHTATTPAASNNVDGYSVGQTLTVTCEAPAHGGAFVARTEQGVIFVRHGIVGEQAEVRITAIGPKRRFYFADVISVPVPSLARRPHPWIQADALATEEERAAATGVPELLGGMEYGHISLAEQRRYKTDIVRTQINRLGGLPLESPLLTNLIVEELPLRDNNEGLSWRTRVRYNVTKVRTQPGDEPSNEPSNQKSSGKENSAVTWRIGMHPYRASQPVPVIDFPLAATELRNLELEKLNLRGVREVEATVSSRGRVLLQFIIDPRFSIEEVAKDIEQQASDAWGLLAKRKISLFFTPQPTSNGKPKRGRPGSSHSPYRRVPEGDQLLGAGLRSVTEEVTFGSRRFSYQVSAGGFWQIHRAAPSTMVGTMLTMLRPQEGECTLDLYAGAGLFTAALADAVGATGTVVSIEGSPVTHKDARSNFAPDGCSRTENSANTRIEVIRGDVARHLVDLKTALEFGEIPAIDAVVLDPSREGANRTTLERLDALDPKRILYVACDPASLGRDTGILRELGWDMVQLRAFDMYPNTHHVESVALFERAPAKPRPRRRRTT</sequence>
<dbReference type="InterPro" id="IPR029063">
    <property type="entry name" value="SAM-dependent_MTases_sf"/>
</dbReference>
<keyword evidence="3 4" id="KW-0949">S-adenosyl-L-methionine</keyword>
<dbReference type="InterPro" id="IPR012340">
    <property type="entry name" value="NA-bd_OB-fold"/>
</dbReference>
<dbReference type="PATRIC" id="fig|43675.28.peg.96"/>
<feature type="region of interest" description="Disordered" evidence="6">
    <location>
        <begin position="297"/>
        <end position="321"/>
    </location>
</feature>
<gene>
    <name evidence="8" type="ORF">RM6536_0092</name>
</gene>
<dbReference type="Proteomes" id="UP000066203">
    <property type="component" value="Chromosome"/>
</dbReference>
<evidence type="ECO:0000256" key="1">
    <source>
        <dbReference type="ARBA" id="ARBA00022603"/>
    </source>
</evidence>
<dbReference type="RefSeq" id="WP_060823605.1">
    <property type="nucleotide sequence ID" value="NZ_AP014938.1"/>
</dbReference>
<feature type="active site" evidence="5">
    <location>
        <position position="498"/>
    </location>
</feature>
<dbReference type="PANTHER" id="PTHR11061">
    <property type="entry name" value="RNA M5U METHYLTRANSFERASE"/>
    <property type="match status" value="1"/>
</dbReference>
<feature type="binding site" evidence="4">
    <location>
        <position position="410"/>
    </location>
    <ligand>
        <name>S-adenosyl-L-methionine</name>
        <dbReference type="ChEBI" id="CHEBI:59789"/>
    </ligand>
</feature>
<feature type="domain" description="TRAM" evidence="7">
    <location>
        <begin position="16"/>
        <end position="76"/>
    </location>
</feature>
<dbReference type="InterPro" id="IPR002792">
    <property type="entry name" value="TRAM_dom"/>
</dbReference>
<dbReference type="Pfam" id="PF05958">
    <property type="entry name" value="tRNA_U5-meth_tr"/>
    <property type="match status" value="1"/>
</dbReference>
<keyword evidence="2 4" id="KW-0808">Transferase</keyword>
<evidence type="ECO:0000259" key="7">
    <source>
        <dbReference type="PROSITE" id="PS50926"/>
    </source>
</evidence>
<feature type="region of interest" description="Disordered" evidence="6">
    <location>
        <begin position="178"/>
        <end position="201"/>
    </location>
</feature>
<name>A0A0K2RWZ6_9MICC</name>
<evidence type="ECO:0000256" key="5">
    <source>
        <dbReference type="PROSITE-ProRule" id="PRU10015"/>
    </source>
</evidence>
<proteinExistence type="inferred from homology"/>
<dbReference type="Gene3D" id="3.40.50.150">
    <property type="entry name" value="Vaccinia Virus protein VP39"/>
    <property type="match status" value="1"/>
</dbReference>
<dbReference type="PROSITE" id="PS01230">
    <property type="entry name" value="TRMA_1"/>
    <property type="match status" value="1"/>
</dbReference>